<name>A0A2I0KBZ2_PUNGR</name>
<dbReference type="EMBL" id="PGOL01000696">
    <property type="protein sequence ID" value="PKI66048.1"/>
    <property type="molecule type" value="Genomic_DNA"/>
</dbReference>
<proteinExistence type="predicted"/>
<dbReference type="Proteomes" id="UP000233551">
    <property type="component" value="Unassembled WGS sequence"/>
</dbReference>
<comment type="caution">
    <text evidence="1">The sequence shown here is derived from an EMBL/GenBank/DDBJ whole genome shotgun (WGS) entry which is preliminary data.</text>
</comment>
<dbReference type="AlphaFoldDB" id="A0A2I0KBZ2"/>
<evidence type="ECO:0000313" key="2">
    <source>
        <dbReference type="Proteomes" id="UP000233551"/>
    </source>
</evidence>
<sequence>MPSLIAIPPRSVAALSPRDIQHSMAKQVAKVVQTAERKQLGLPPIEEDSKSHLCKEILHIEVPYKFTPPQIVLYDWNTDPVNHVRHPTASLLERGVSKQVQYLLFPITLT</sequence>
<reference evidence="1 2" key="1">
    <citation type="submission" date="2017-11" db="EMBL/GenBank/DDBJ databases">
        <title>De-novo sequencing of pomegranate (Punica granatum L.) genome.</title>
        <authorList>
            <person name="Akparov Z."/>
            <person name="Amiraslanov A."/>
            <person name="Hajiyeva S."/>
            <person name="Abbasov M."/>
            <person name="Kaur K."/>
            <person name="Hamwieh A."/>
            <person name="Solovyev V."/>
            <person name="Salamov A."/>
            <person name="Braich B."/>
            <person name="Kosarev P."/>
            <person name="Mahmoud A."/>
            <person name="Hajiyev E."/>
            <person name="Babayeva S."/>
            <person name="Izzatullayeva V."/>
            <person name="Mammadov A."/>
            <person name="Mammadov A."/>
            <person name="Sharifova S."/>
            <person name="Ojaghi J."/>
            <person name="Eynullazada K."/>
            <person name="Bayramov B."/>
            <person name="Abdulazimova A."/>
            <person name="Shahmuradov I."/>
        </authorList>
    </citation>
    <scope>NUCLEOTIDE SEQUENCE [LARGE SCALE GENOMIC DNA]</scope>
    <source>
        <strain evidence="2">cv. AG2017</strain>
        <tissue evidence="1">Leaf</tissue>
    </source>
</reference>
<accession>A0A2I0KBZ2</accession>
<gene>
    <name evidence="1" type="ORF">CRG98_013543</name>
</gene>
<organism evidence="1 2">
    <name type="scientific">Punica granatum</name>
    <name type="common">Pomegranate</name>
    <dbReference type="NCBI Taxonomy" id="22663"/>
    <lineage>
        <taxon>Eukaryota</taxon>
        <taxon>Viridiplantae</taxon>
        <taxon>Streptophyta</taxon>
        <taxon>Embryophyta</taxon>
        <taxon>Tracheophyta</taxon>
        <taxon>Spermatophyta</taxon>
        <taxon>Magnoliopsida</taxon>
        <taxon>eudicotyledons</taxon>
        <taxon>Gunneridae</taxon>
        <taxon>Pentapetalae</taxon>
        <taxon>rosids</taxon>
        <taxon>malvids</taxon>
        <taxon>Myrtales</taxon>
        <taxon>Lythraceae</taxon>
        <taxon>Punica</taxon>
    </lineage>
</organism>
<keyword evidence="2" id="KW-1185">Reference proteome</keyword>
<evidence type="ECO:0000313" key="1">
    <source>
        <dbReference type="EMBL" id="PKI66048.1"/>
    </source>
</evidence>
<protein>
    <submittedName>
        <fullName evidence="1">Uncharacterized protein</fullName>
    </submittedName>
</protein>